<dbReference type="GO" id="GO:0009252">
    <property type="term" value="P:peptidoglycan biosynthetic process"/>
    <property type="evidence" value="ECO:0007669"/>
    <property type="project" value="UniProtKB-KW"/>
</dbReference>
<dbReference type="GO" id="GO:0032153">
    <property type="term" value="C:cell division site"/>
    <property type="evidence" value="ECO:0007669"/>
    <property type="project" value="TreeGrafter"/>
</dbReference>
<feature type="transmembrane region" description="Helical" evidence="22">
    <location>
        <begin position="225"/>
        <end position="244"/>
    </location>
</feature>
<feature type="transmembrane region" description="Helical" evidence="22">
    <location>
        <begin position="171"/>
        <end position="204"/>
    </location>
</feature>
<evidence type="ECO:0000256" key="2">
    <source>
        <dbReference type="ARBA" id="ARBA00004752"/>
    </source>
</evidence>
<evidence type="ECO:0000256" key="8">
    <source>
        <dbReference type="ARBA" id="ARBA00022960"/>
    </source>
</evidence>
<feature type="transmembrane region" description="Helical" evidence="22">
    <location>
        <begin position="48"/>
        <end position="65"/>
    </location>
</feature>
<feature type="transmembrane region" description="Helical" evidence="22">
    <location>
        <begin position="9"/>
        <end position="36"/>
    </location>
</feature>
<evidence type="ECO:0000313" key="23">
    <source>
        <dbReference type="EMBL" id="KXG78481.1"/>
    </source>
</evidence>
<dbReference type="FunCoup" id="A0A140LD56">
    <property type="interactions" value="289"/>
</dbReference>
<feature type="transmembrane region" description="Helical" evidence="22">
    <location>
        <begin position="301"/>
        <end position="326"/>
    </location>
</feature>
<keyword evidence="12" id="KW-0131">Cell cycle</keyword>
<comment type="similarity">
    <text evidence="16">Belongs to the SEDS family. FtsW subfamily.</text>
</comment>
<evidence type="ECO:0000256" key="17">
    <source>
        <dbReference type="ARBA" id="ARBA00041185"/>
    </source>
</evidence>
<organism evidence="23 24">
    <name type="scientific">Fervidicola ferrireducens</name>
    <dbReference type="NCBI Taxonomy" id="520764"/>
    <lineage>
        <taxon>Bacteria</taxon>
        <taxon>Bacillati</taxon>
        <taxon>Bacillota</taxon>
        <taxon>Clostridia</taxon>
        <taxon>Thermosediminibacterales</taxon>
        <taxon>Thermosediminibacteraceae</taxon>
        <taxon>Fervidicola</taxon>
    </lineage>
</organism>
<keyword evidence="10 22" id="KW-1133">Transmembrane helix</keyword>
<evidence type="ECO:0000256" key="21">
    <source>
        <dbReference type="ARBA" id="ARBA00049966"/>
    </source>
</evidence>
<evidence type="ECO:0000256" key="22">
    <source>
        <dbReference type="SAM" id="Phobius"/>
    </source>
</evidence>
<dbReference type="GO" id="GO:0008955">
    <property type="term" value="F:peptidoglycan glycosyltransferase activity"/>
    <property type="evidence" value="ECO:0007669"/>
    <property type="project" value="UniProtKB-EC"/>
</dbReference>
<dbReference type="PANTHER" id="PTHR30474">
    <property type="entry name" value="CELL CYCLE PROTEIN"/>
    <property type="match status" value="1"/>
</dbReference>
<evidence type="ECO:0000256" key="9">
    <source>
        <dbReference type="ARBA" id="ARBA00022984"/>
    </source>
</evidence>
<evidence type="ECO:0000256" key="3">
    <source>
        <dbReference type="ARBA" id="ARBA00022475"/>
    </source>
</evidence>
<dbReference type="NCBIfam" id="TIGR02615">
    <property type="entry name" value="spoVE"/>
    <property type="match status" value="1"/>
</dbReference>
<dbReference type="PATRIC" id="fig|520764.3.peg.254"/>
<dbReference type="PANTHER" id="PTHR30474:SF2">
    <property type="entry name" value="PEPTIDOGLYCAN GLYCOSYLTRANSFERASE FTSW-RELATED"/>
    <property type="match status" value="1"/>
</dbReference>
<evidence type="ECO:0000256" key="5">
    <source>
        <dbReference type="ARBA" id="ARBA00022676"/>
    </source>
</evidence>
<evidence type="ECO:0000313" key="24">
    <source>
        <dbReference type="Proteomes" id="UP000070427"/>
    </source>
</evidence>
<feature type="transmembrane region" description="Helical" evidence="22">
    <location>
        <begin position="264"/>
        <end position="289"/>
    </location>
</feature>
<sequence length="366" mass="40643">MRYRNPPDFVIMFTVLVLLCFGIIMVFSSSSVWAYYVHKDSLYFLKRQLVAAFLGLAAMVYFMNYDYWQVKKYEKTILIFMYVLLIAVLIPGIGLKINEARRWIGVGSFTVQPSEIAKLGMVVYLSCTLERKQDDIKSFFKGLLPVLLVTAVTCGLIVIEPHLSAAVLIGMLSMVMLFVAGANITQMLSLGGAGLFLVVVLIIVEPYRMVRLLSFMNPWEDIRGSGYNIVQSLYALGAGGLLGVGLGQSRQKFFYLPEPQTDFIFAIIGEELGFLGAVFVIFMFTVFIWRGYRAALHAPDLFGKFMATGITSLIALQFLIHVAVVTASMPVTGMPLPFISYGGSSLTITLAEVGILLNITRYLEAK</sequence>
<evidence type="ECO:0000256" key="18">
    <source>
        <dbReference type="ARBA" id="ARBA00041418"/>
    </source>
</evidence>
<evidence type="ECO:0000256" key="4">
    <source>
        <dbReference type="ARBA" id="ARBA00022618"/>
    </source>
</evidence>
<keyword evidence="11 22" id="KW-0472">Membrane</keyword>
<dbReference type="InParanoid" id="A0A140LD56"/>
<dbReference type="InterPro" id="IPR001182">
    <property type="entry name" value="FtsW/RodA"/>
</dbReference>
<dbReference type="EC" id="2.4.99.28" evidence="19"/>
<evidence type="ECO:0000256" key="15">
    <source>
        <dbReference type="ARBA" id="ARBA00033270"/>
    </source>
</evidence>
<dbReference type="Proteomes" id="UP000070427">
    <property type="component" value="Unassembled WGS sequence"/>
</dbReference>
<evidence type="ECO:0000256" key="16">
    <source>
        <dbReference type="ARBA" id="ARBA00038053"/>
    </source>
</evidence>
<comment type="subcellular location">
    <subcellularLocation>
        <location evidence="1">Cell membrane</location>
        <topology evidence="1">Multi-pass membrane protein</topology>
    </subcellularLocation>
</comment>
<comment type="caution">
    <text evidence="23">The sequence shown here is derived from an EMBL/GenBank/DDBJ whole genome shotgun (WGS) entry which is preliminary data.</text>
</comment>
<protein>
    <recommendedName>
        <fullName evidence="17">Probable peptidoglycan glycosyltransferase FtsW</fullName>
        <ecNumber evidence="19">2.4.99.28</ecNumber>
    </recommendedName>
    <alternativeName>
        <fullName evidence="18">Cell division protein FtsW</fullName>
    </alternativeName>
    <alternativeName>
        <fullName evidence="15">Cell wall polymerase</fullName>
    </alternativeName>
    <alternativeName>
        <fullName evidence="14">Peptidoglycan polymerase</fullName>
    </alternativeName>
</protein>
<reference evidence="23 24" key="1">
    <citation type="submission" date="2015-12" db="EMBL/GenBank/DDBJ databases">
        <title>Draft genome sequnece of Fervidicola ferrireducens strain Y170.</title>
        <authorList>
            <person name="Patel B.K."/>
        </authorList>
    </citation>
    <scope>NUCLEOTIDE SEQUENCE [LARGE SCALE GENOMIC DNA]</scope>
    <source>
        <strain evidence="23 24">Y170</strain>
    </source>
</reference>
<dbReference type="Pfam" id="PF01098">
    <property type="entry name" value="FTSW_RODA_SPOVE"/>
    <property type="match status" value="1"/>
</dbReference>
<evidence type="ECO:0000256" key="12">
    <source>
        <dbReference type="ARBA" id="ARBA00023306"/>
    </source>
</evidence>
<keyword evidence="13" id="KW-0961">Cell wall biogenesis/degradation</keyword>
<feature type="transmembrane region" description="Helical" evidence="22">
    <location>
        <begin position="338"/>
        <end position="359"/>
    </location>
</feature>
<name>A0A140LD56_9FIRM</name>
<keyword evidence="6" id="KW-0808">Transferase</keyword>
<evidence type="ECO:0000256" key="19">
    <source>
        <dbReference type="ARBA" id="ARBA00044770"/>
    </source>
</evidence>
<evidence type="ECO:0000256" key="7">
    <source>
        <dbReference type="ARBA" id="ARBA00022692"/>
    </source>
</evidence>
<dbReference type="GO" id="GO:0015648">
    <property type="term" value="F:lipid-linked peptidoglycan transporter activity"/>
    <property type="evidence" value="ECO:0007669"/>
    <property type="project" value="TreeGrafter"/>
</dbReference>
<feature type="transmembrane region" description="Helical" evidence="22">
    <location>
        <begin position="139"/>
        <end position="159"/>
    </location>
</feature>
<dbReference type="AlphaFoldDB" id="A0A140LD56"/>
<accession>A0A140LD56</accession>
<keyword evidence="9" id="KW-0573">Peptidoglycan synthesis</keyword>
<comment type="pathway">
    <text evidence="2">Cell wall biogenesis; peptidoglycan biosynthesis.</text>
</comment>
<evidence type="ECO:0000256" key="11">
    <source>
        <dbReference type="ARBA" id="ARBA00023136"/>
    </source>
</evidence>
<evidence type="ECO:0000256" key="1">
    <source>
        <dbReference type="ARBA" id="ARBA00004651"/>
    </source>
</evidence>
<comment type="catalytic activity">
    <reaction evidence="20">
        <text>[GlcNAc-(1-&gt;4)-Mur2Ac(oyl-L-Ala-gamma-D-Glu-L-Lys-D-Ala-D-Ala)](n)-di-trans,octa-cis-undecaprenyl diphosphate + beta-D-GlcNAc-(1-&gt;4)-Mur2Ac(oyl-L-Ala-gamma-D-Glu-L-Lys-D-Ala-D-Ala)-di-trans,octa-cis-undecaprenyl diphosphate = [GlcNAc-(1-&gt;4)-Mur2Ac(oyl-L-Ala-gamma-D-Glu-L-Lys-D-Ala-D-Ala)](n+1)-di-trans,octa-cis-undecaprenyl diphosphate + di-trans,octa-cis-undecaprenyl diphosphate + H(+)</text>
        <dbReference type="Rhea" id="RHEA:23708"/>
        <dbReference type="Rhea" id="RHEA-COMP:9602"/>
        <dbReference type="Rhea" id="RHEA-COMP:9603"/>
        <dbReference type="ChEBI" id="CHEBI:15378"/>
        <dbReference type="ChEBI" id="CHEBI:58405"/>
        <dbReference type="ChEBI" id="CHEBI:60033"/>
        <dbReference type="ChEBI" id="CHEBI:78435"/>
        <dbReference type="EC" id="2.4.99.28"/>
    </reaction>
</comment>
<keyword evidence="3" id="KW-1003">Cell membrane</keyword>
<evidence type="ECO:0000256" key="6">
    <source>
        <dbReference type="ARBA" id="ARBA00022679"/>
    </source>
</evidence>
<evidence type="ECO:0000256" key="13">
    <source>
        <dbReference type="ARBA" id="ARBA00023316"/>
    </source>
</evidence>
<dbReference type="GO" id="GO:0008360">
    <property type="term" value="P:regulation of cell shape"/>
    <property type="evidence" value="ECO:0007669"/>
    <property type="project" value="UniProtKB-KW"/>
</dbReference>
<feature type="transmembrane region" description="Helical" evidence="22">
    <location>
        <begin position="77"/>
        <end position="97"/>
    </location>
</feature>
<dbReference type="GO" id="GO:0051301">
    <property type="term" value="P:cell division"/>
    <property type="evidence" value="ECO:0007669"/>
    <property type="project" value="UniProtKB-KW"/>
</dbReference>
<keyword evidence="5" id="KW-0328">Glycosyltransferase</keyword>
<dbReference type="EMBL" id="LOED01000002">
    <property type="protein sequence ID" value="KXG78481.1"/>
    <property type="molecule type" value="Genomic_DNA"/>
</dbReference>
<dbReference type="GO" id="GO:0005886">
    <property type="term" value="C:plasma membrane"/>
    <property type="evidence" value="ECO:0007669"/>
    <property type="project" value="UniProtKB-SubCell"/>
</dbReference>
<keyword evidence="7 22" id="KW-0812">Transmembrane</keyword>
<dbReference type="InterPro" id="IPR013438">
    <property type="entry name" value="SpoVE"/>
</dbReference>
<evidence type="ECO:0000256" key="20">
    <source>
        <dbReference type="ARBA" id="ARBA00049902"/>
    </source>
</evidence>
<dbReference type="STRING" id="520764.AN618_02360"/>
<dbReference type="GO" id="GO:0071555">
    <property type="term" value="P:cell wall organization"/>
    <property type="evidence" value="ECO:0007669"/>
    <property type="project" value="UniProtKB-KW"/>
</dbReference>
<keyword evidence="24" id="KW-1185">Reference proteome</keyword>
<comment type="function">
    <text evidence="21">Peptidoglycan polymerase that is essential for cell division.</text>
</comment>
<gene>
    <name evidence="23" type="primary">ftsW</name>
    <name evidence="23" type="ORF">AN618_02360</name>
</gene>
<keyword evidence="8" id="KW-0133">Cell shape</keyword>
<dbReference type="NCBIfam" id="TIGR02614">
    <property type="entry name" value="ftsW"/>
    <property type="match status" value="1"/>
</dbReference>
<keyword evidence="4" id="KW-0132">Cell division</keyword>
<evidence type="ECO:0000256" key="14">
    <source>
        <dbReference type="ARBA" id="ARBA00032370"/>
    </source>
</evidence>
<dbReference type="InterPro" id="IPR013437">
    <property type="entry name" value="FtsW"/>
</dbReference>
<evidence type="ECO:0000256" key="10">
    <source>
        <dbReference type="ARBA" id="ARBA00022989"/>
    </source>
</evidence>
<proteinExistence type="inferred from homology"/>